<keyword evidence="2" id="KW-1185">Reference proteome</keyword>
<dbReference type="PANTHER" id="PTHR46238">
    <property type="entry name" value="REVERSE TRANSCRIPTASE DOMAIN-CONTAINING PROTEIN"/>
    <property type="match status" value="1"/>
</dbReference>
<proteinExistence type="predicted"/>
<dbReference type="Proteomes" id="UP000823388">
    <property type="component" value="Chromosome 6N"/>
</dbReference>
<gene>
    <name evidence="1" type="ORF">PVAP13_6NG192309</name>
</gene>
<reference evidence="1" key="1">
    <citation type="submission" date="2020-05" db="EMBL/GenBank/DDBJ databases">
        <title>WGS assembly of Panicum virgatum.</title>
        <authorList>
            <person name="Lovell J.T."/>
            <person name="Jenkins J."/>
            <person name="Shu S."/>
            <person name="Juenger T.E."/>
            <person name="Schmutz J."/>
        </authorList>
    </citation>
    <scope>NUCLEOTIDE SEQUENCE</scope>
    <source>
        <strain evidence="1">AP13</strain>
    </source>
</reference>
<dbReference type="PANTHER" id="PTHR46238:SF11">
    <property type="entry name" value="AGAMOUS-LIKE MADS-BOX PROTEIN AGL16"/>
    <property type="match status" value="1"/>
</dbReference>
<comment type="caution">
    <text evidence="1">The sequence shown here is derived from an EMBL/GenBank/DDBJ whole genome shotgun (WGS) entry which is preliminary data.</text>
</comment>
<protein>
    <submittedName>
        <fullName evidence="1">Uncharacterized protein</fullName>
    </submittedName>
</protein>
<evidence type="ECO:0000313" key="1">
    <source>
        <dbReference type="EMBL" id="KAG2577611.1"/>
    </source>
</evidence>
<evidence type="ECO:0000313" key="2">
    <source>
        <dbReference type="Proteomes" id="UP000823388"/>
    </source>
</evidence>
<dbReference type="AlphaFoldDB" id="A0A8T0QWN3"/>
<dbReference type="EMBL" id="CM029048">
    <property type="protein sequence ID" value="KAG2577611.1"/>
    <property type="molecule type" value="Genomic_DNA"/>
</dbReference>
<name>A0A8T0QWN3_PANVG</name>
<accession>A0A8T0QWN3</accession>
<sequence>MASLWIAGVKVEGMKSKRYEDDYIRREIQQPFPGNGARKLVGTAIRPSMLYGAECRSTKRRHVQQLSVAEMRMLLWFCEHTRRDREKLTQHRLRWFGHVQRRPPKVPVHCGVLKWIDNVKRGRGRPKLTWDESVKRNLKEWNISKVALSDKSAWRLAINVPEP</sequence>
<organism evidence="1 2">
    <name type="scientific">Panicum virgatum</name>
    <name type="common">Blackwell switchgrass</name>
    <dbReference type="NCBI Taxonomy" id="38727"/>
    <lineage>
        <taxon>Eukaryota</taxon>
        <taxon>Viridiplantae</taxon>
        <taxon>Streptophyta</taxon>
        <taxon>Embryophyta</taxon>
        <taxon>Tracheophyta</taxon>
        <taxon>Spermatophyta</taxon>
        <taxon>Magnoliopsida</taxon>
        <taxon>Liliopsida</taxon>
        <taxon>Poales</taxon>
        <taxon>Poaceae</taxon>
        <taxon>PACMAD clade</taxon>
        <taxon>Panicoideae</taxon>
        <taxon>Panicodae</taxon>
        <taxon>Paniceae</taxon>
        <taxon>Panicinae</taxon>
        <taxon>Panicum</taxon>
        <taxon>Panicum sect. Hiantes</taxon>
    </lineage>
</organism>